<protein>
    <submittedName>
        <fullName evidence="1">Uncharacterized protein</fullName>
    </submittedName>
</protein>
<sequence>MDSVVYSNGRRGGWVTFPFITGSVIGLTLGGAGWLLNLIVYLIQEFHINSIDPAQIFNFVNGCFNLIADSLLGSFSVILISSCLSLLGITILALTASLDSLRPQPCEMGSSLCKKPTNLQLAVLNSGIALATLGMGGTRFTSATMGANQFDKPQHRVTFFNWYFLAMYVSSVISATAIVYMEDNISWKLGFGICVAANLVGLVIFLLEEASISQNNESSTGEMQLELDDKYVTDDATMSLTGSVFQDVNADSMKIDILPEEVSIVQNDGKAIVEMQHELEMQQCH</sequence>
<keyword evidence="2" id="KW-1185">Reference proteome</keyword>
<accession>A0ACC0XPE7</accession>
<gene>
    <name evidence="1" type="ORF">Pint_32249</name>
</gene>
<evidence type="ECO:0000313" key="1">
    <source>
        <dbReference type="EMBL" id="KAJ0020345.1"/>
    </source>
</evidence>
<dbReference type="Proteomes" id="UP001163603">
    <property type="component" value="Chromosome 11"/>
</dbReference>
<name>A0ACC0XPE7_9ROSI</name>
<reference evidence="2" key="1">
    <citation type="journal article" date="2023" name="G3 (Bethesda)">
        <title>Genome assembly and association tests identify interacting loci associated with vigor, precocity, and sex in interspecific pistachio rootstocks.</title>
        <authorList>
            <person name="Palmer W."/>
            <person name="Jacygrad E."/>
            <person name="Sagayaradj S."/>
            <person name="Cavanaugh K."/>
            <person name="Han R."/>
            <person name="Bertier L."/>
            <person name="Beede B."/>
            <person name="Kafkas S."/>
            <person name="Golino D."/>
            <person name="Preece J."/>
            <person name="Michelmore R."/>
        </authorList>
    </citation>
    <scope>NUCLEOTIDE SEQUENCE [LARGE SCALE GENOMIC DNA]</scope>
</reference>
<dbReference type="EMBL" id="CM047746">
    <property type="protein sequence ID" value="KAJ0020345.1"/>
    <property type="molecule type" value="Genomic_DNA"/>
</dbReference>
<organism evidence="1 2">
    <name type="scientific">Pistacia integerrima</name>
    <dbReference type="NCBI Taxonomy" id="434235"/>
    <lineage>
        <taxon>Eukaryota</taxon>
        <taxon>Viridiplantae</taxon>
        <taxon>Streptophyta</taxon>
        <taxon>Embryophyta</taxon>
        <taxon>Tracheophyta</taxon>
        <taxon>Spermatophyta</taxon>
        <taxon>Magnoliopsida</taxon>
        <taxon>eudicotyledons</taxon>
        <taxon>Gunneridae</taxon>
        <taxon>Pentapetalae</taxon>
        <taxon>rosids</taxon>
        <taxon>malvids</taxon>
        <taxon>Sapindales</taxon>
        <taxon>Anacardiaceae</taxon>
        <taxon>Pistacia</taxon>
    </lineage>
</organism>
<evidence type="ECO:0000313" key="2">
    <source>
        <dbReference type="Proteomes" id="UP001163603"/>
    </source>
</evidence>
<comment type="caution">
    <text evidence="1">The sequence shown here is derived from an EMBL/GenBank/DDBJ whole genome shotgun (WGS) entry which is preliminary data.</text>
</comment>
<proteinExistence type="predicted"/>